<dbReference type="Proteomes" id="UP000184016">
    <property type="component" value="Unassembled WGS sequence"/>
</dbReference>
<feature type="transmembrane region" description="Helical" evidence="4">
    <location>
        <begin position="502"/>
        <end position="524"/>
    </location>
</feature>
<keyword evidence="2" id="KW-0378">Hydrolase</keyword>
<dbReference type="RefSeq" id="WP_072872663.1">
    <property type="nucleotide sequence ID" value="NZ_FRAF01000001.1"/>
</dbReference>
<gene>
    <name evidence="5" type="ORF">SAMN05443507_101166</name>
</gene>
<dbReference type="GO" id="GO:0006508">
    <property type="term" value="P:proteolysis"/>
    <property type="evidence" value="ECO:0007669"/>
    <property type="project" value="UniProtKB-KW"/>
</dbReference>
<evidence type="ECO:0000256" key="2">
    <source>
        <dbReference type="ARBA" id="ARBA00022801"/>
    </source>
</evidence>
<dbReference type="OrthoDB" id="9782620at2"/>
<evidence type="ECO:0008006" key="7">
    <source>
        <dbReference type="Google" id="ProtNLM"/>
    </source>
</evidence>
<keyword evidence="1" id="KW-0645">Protease</keyword>
<proteinExistence type="predicted"/>
<organism evidence="5 6">
    <name type="scientific">Alicyclobacillus tolerans</name>
    <dbReference type="NCBI Taxonomy" id="90970"/>
    <lineage>
        <taxon>Bacteria</taxon>
        <taxon>Bacillati</taxon>
        <taxon>Bacillota</taxon>
        <taxon>Bacilli</taxon>
        <taxon>Bacillales</taxon>
        <taxon>Alicyclobacillaceae</taxon>
        <taxon>Alicyclobacillus</taxon>
    </lineage>
</organism>
<dbReference type="GO" id="GO:0004252">
    <property type="term" value="F:serine-type endopeptidase activity"/>
    <property type="evidence" value="ECO:0007669"/>
    <property type="project" value="InterPro"/>
</dbReference>
<evidence type="ECO:0000313" key="5">
    <source>
        <dbReference type="EMBL" id="SHJ54783.1"/>
    </source>
</evidence>
<dbReference type="PROSITE" id="PS00138">
    <property type="entry name" value="SUBTILASE_SER"/>
    <property type="match status" value="1"/>
</dbReference>
<feature type="transmembrane region" description="Helical" evidence="4">
    <location>
        <begin position="424"/>
        <end position="445"/>
    </location>
</feature>
<protein>
    <recommendedName>
        <fullName evidence="7">Subtilase family protein</fullName>
    </recommendedName>
</protein>
<keyword evidence="3" id="KW-0720">Serine protease</keyword>
<dbReference type="Gene3D" id="3.40.50.200">
    <property type="entry name" value="Peptidase S8/S53 domain"/>
    <property type="match status" value="1"/>
</dbReference>
<dbReference type="SUPFAM" id="SSF52743">
    <property type="entry name" value="Subtilisin-like"/>
    <property type="match status" value="1"/>
</dbReference>
<evidence type="ECO:0000313" key="6">
    <source>
        <dbReference type="Proteomes" id="UP000184016"/>
    </source>
</evidence>
<keyword evidence="6" id="KW-1185">Reference proteome</keyword>
<reference evidence="6" key="1">
    <citation type="submission" date="2016-11" db="EMBL/GenBank/DDBJ databases">
        <authorList>
            <person name="Varghese N."/>
            <person name="Submissions S."/>
        </authorList>
    </citation>
    <scope>NUCLEOTIDE SEQUENCE [LARGE SCALE GENOMIC DNA]</scope>
    <source>
        <strain evidence="6">USBA-503</strain>
    </source>
</reference>
<keyword evidence="4" id="KW-0472">Membrane</keyword>
<accession>A0A1M6K7C7</accession>
<dbReference type="EMBL" id="FRAF01000001">
    <property type="protein sequence ID" value="SHJ54783.1"/>
    <property type="molecule type" value="Genomic_DNA"/>
</dbReference>
<dbReference type="AlphaFoldDB" id="A0A1M6K7C7"/>
<keyword evidence="4" id="KW-1133">Transmembrane helix</keyword>
<sequence>MRKFPRWRVFYLFVLICFGIFSALGDGLNLWNPSVFGGGTGVSAAPSYPTAAGAKHNQFYENSLTPSEWIQLVHLKKAQQLGNFGKGETIALFETNGYFSMPSYLSFCKSFASTDPSLLYPNQIDVWTDGKLLHLNRSSQIIRPNAETLLDTEWAHVVAPKARLLIVDIHQSGIQHPLTLSTMQSLFKKLHVTVVSSSIEQGLQPLMTHNPLLQERTFGSRQVLQWIASHYPFFQASGDQPGHVSETVFAPQMVIVGASQFVHHTWQVAPWEGAGPAVWTAFASSLQREAAKHPFLYRQTPDVVWFGGNPGVILSDSRGFLGGVEGTSLATPTFAALFALADAAHVENTGRHLPKNANALLYHLALQDPHAFSSISVKNTAFKDARWRPGQGLGNPNPDTFVLDLSKWNDSTFSQRSPLHLSLWPFYLGLAAMLLLFAYWIRLVVSGSLALDRLSHLYPQVQRKLALYFLSGSAILPLLLFAERYILLITSLQLSGSQFQRIILFSIILFIVTILISFLFLQWYKVYRTILMASESIAQKGEQKR</sequence>
<dbReference type="InterPro" id="IPR036852">
    <property type="entry name" value="Peptidase_S8/S53_dom_sf"/>
</dbReference>
<dbReference type="InterPro" id="IPR023828">
    <property type="entry name" value="Peptidase_S8_Ser-AS"/>
</dbReference>
<evidence type="ECO:0000256" key="4">
    <source>
        <dbReference type="SAM" id="Phobius"/>
    </source>
</evidence>
<name>A0A1M6K7C7_9BACL</name>
<keyword evidence="4" id="KW-0812">Transmembrane</keyword>
<evidence type="ECO:0000256" key="3">
    <source>
        <dbReference type="ARBA" id="ARBA00022825"/>
    </source>
</evidence>
<evidence type="ECO:0000256" key="1">
    <source>
        <dbReference type="ARBA" id="ARBA00022670"/>
    </source>
</evidence>
<feature type="transmembrane region" description="Helical" evidence="4">
    <location>
        <begin position="465"/>
        <end position="482"/>
    </location>
</feature>
<dbReference type="STRING" id="1830138.SAMN05443507_101166"/>